<proteinExistence type="predicted"/>
<dbReference type="EMBL" id="QSCF01000001">
    <property type="protein sequence ID" value="RGX81305.1"/>
    <property type="molecule type" value="Genomic_DNA"/>
</dbReference>
<feature type="signal peptide" evidence="1">
    <location>
        <begin position="1"/>
        <end position="18"/>
    </location>
</feature>
<dbReference type="AlphaFoldDB" id="A0A413HC37"/>
<dbReference type="InterPro" id="IPR033407">
    <property type="entry name" value="DUF5114"/>
</dbReference>
<name>A0A413HC37_9BACE</name>
<keyword evidence="1" id="KW-0732">Signal</keyword>
<sequence>MKTMKNFLLLLAAVFSFASCEKDEDKIYLSSIQSGELVATESAVVLSQENSSDIVLSLAWTKDALQISDPALSAIDVTIQTLQVSTTQDFSGVVSENVETSLSKAYTGAALNALAKNIGANPDEANNVYFRLAAQTGKNMAPVYSNVVTVAVTPYTIDMSLGYILNADKAETGVTLYSAASDGQYLGFMGATAWYNFFMKEGDGTVWGNDGVTGTAFLMSSEESSWNFWFPGMGGCYYVDANTNKKVWSALYIPSLTLTGDVAGTMTFDRPNVKWTYAFSAAQAGNITFKVNGTGRLYDSSTGTDGSDSDANLGIETPVSFAQNGENLIFGGEAGNITVNVPAAGECTLVIDLSNPKQWTVEVTSGSAEPEPVRETLYMLGISEGEGDWNFNNYLRLYDEDNLGYAGVADVNSPWGYQIAIEEGNWGDVYKLGEGDANAGTLAFNAENNIPAPDGGLYFFDVSLKALTYKLTAIGDEIYVAGLNKLEGEDWTFEPLPATATGGVYSGSITITQPSAWGFKIYLFNGDWNYVYGGSAGKLYYKSNNGITDDATLAPGTYTLTVDLINATYTIINDNLMKNDE</sequence>
<protein>
    <submittedName>
        <fullName evidence="6">DUF5114 domain-containing protein</fullName>
    </submittedName>
</protein>
<dbReference type="Pfam" id="PF17138">
    <property type="entry name" value="DUF5111"/>
    <property type="match status" value="1"/>
</dbReference>
<organism evidence="6 7">
    <name type="scientific">Bacteroides stercorirosoris</name>
    <dbReference type="NCBI Taxonomy" id="871324"/>
    <lineage>
        <taxon>Bacteria</taxon>
        <taxon>Pseudomonadati</taxon>
        <taxon>Bacteroidota</taxon>
        <taxon>Bacteroidia</taxon>
        <taxon>Bacteroidales</taxon>
        <taxon>Bacteroidaceae</taxon>
        <taxon>Bacteroides</taxon>
    </lineage>
</organism>
<evidence type="ECO:0000259" key="3">
    <source>
        <dbReference type="Pfam" id="PF17138"/>
    </source>
</evidence>
<dbReference type="PROSITE" id="PS51257">
    <property type="entry name" value="PROKAR_LIPOPROTEIN"/>
    <property type="match status" value="1"/>
</dbReference>
<evidence type="ECO:0000313" key="6">
    <source>
        <dbReference type="EMBL" id="RGX81305.1"/>
    </source>
</evidence>
<accession>A0A413HC37</accession>
<reference evidence="6 7" key="1">
    <citation type="submission" date="2018-08" db="EMBL/GenBank/DDBJ databases">
        <title>A genome reference for cultivated species of the human gut microbiota.</title>
        <authorList>
            <person name="Zou Y."/>
            <person name="Xue W."/>
            <person name="Luo G."/>
        </authorList>
    </citation>
    <scope>NUCLEOTIDE SEQUENCE [LARGE SCALE GENOMIC DNA]</scope>
    <source>
        <strain evidence="6 7">OF03-9BH</strain>
    </source>
</reference>
<evidence type="ECO:0000313" key="7">
    <source>
        <dbReference type="Proteomes" id="UP000286075"/>
    </source>
</evidence>
<dbReference type="InterPro" id="IPR025970">
    <property type="entry name" value="SusE"/>
</dbReference>
<dbReference type="RefSeq" id="WP_117986385.1">
    <property type="nucleotide sequence ID" value="NZ_CABMFG010000001.1"/>
</dbReference>
<evidence type="ECO:0000259" key="4">
    <source>
        <dbReference type="Pfam" id="PF17141"/>
    </source>
</evidence>
<comment type="caution">
    <text evidence="6">The sequence shown here is derived from an EMBL/GenBank/DDBJ whole genome shotgun (WGS) entry which is preliminary data.</text>
</comment>
<dbReference type="OrthoDB" id="975117at2"/>
<gene>
    <name evidence="6" type="ORF">DXA68_01485</name>
</gene>
<dbReference type="InterPro" id="IPR058350">
    <property type="entry name" value="DUF8037"/>
</dbReference>
<feature type="domain" description="DUF5114" evidence="4">
    <location>
        <begin position="258"/>
        <end position="363"/>
    </location>
</feature>
<evidence type="ECO:0000259" key="5">
    <source>
        <dbReference type="Pfam" id="PF26123"/>
    </source>
</evidence>
<dbReference type="InterPro" id="IPR033404">
    <property type="entry name" value="DUF5111"/>
</dbReference>
<evidence type="ECO:0000259" key="2">
    <source>
        <dbReference type="Pfam" id="PF14292"/>
    </source>
</evidence>
<dbReference type="Pfam" id="PF17141">
    <property type="entry name" value="DUF5114"/>
    <property type="match status" value="1"/>
</dbReference>
<feature type="chain" id="PRO_5019060108" evidence="1">
    <location>
        <begin position="19"/>
        <end position="581"/>
    </location>
</feature>
<dbReference type="Pfam" id="PF14292">
    <property type="entry name" value="SusE"/>
    <property type="match status" value="1"/>
</dbReference>
<feature type="domain" description="SusE outer membrane protein" evidence="2">
    <location>
        <begin position="22"/>
        <end position="132"/>
    </location>
</feature>
<evidence type="ECO:0000256" key="1">
    <source>
        <dbReference type="SAM" id="SignalP"/>
    </source>
</evidence>
<feature type="domain" description="DUF8037" evidence="5">
    <location>
        <begin position="376"/>
        <end position="472"/>
    </location>
</feature>
<feature type="domain" description="DUF5111" evidence="3">
    <location>
        <begin position="158"/>
        <end position="253"/>
    </location>
</feature>
<dbReference type="Pfam" id="PF26123">
    <property type="entry name" value="DUF8037"/>
    <property type="match status" value="1"/>
</dbReference>
<dbReference type="Proteomes" id="UP000286075">
    <property type="component" value="Unassembled WGS sequence"/>
</dbReference>